<proteinExistence type="predicted"/>
<comment type="caution">
    <text evidence="1">The sequence shown here is derived from an EMBL/GenBank/DDBJ whole genome shotgun (WGS) entry which is preliminary data.</text>
</comment>
<dbReference type="eggNOG" id="arCOG01664">
    <property type="taxonomic scope" value="Archaea"/>
</dbReference>
<dbReference type="Proteomes" id="UP000011602">
    <property type="component" value="Unassembled WGS sequence"/>
</dbReference>
<evidence type="ECO:0000313" key="1">
    <source>
        <dbReference type="EMBL" id="ELY58298.1"/>
    </source>
</evidence>
<keyword evidence="2" id="KW-1185">Reference proteome</keyword>
<dbReference type="Gene3D" id="3.30.2310.20">
    <property type="entry name" value="RelE-like"/>
    <property type="match status" value="1"/>
</dbReference>
<dbReference type="SUPFAM" id="SSF143011">
    <property type="entry name" value="RelE-like"/>
    <property type="match status" value="1"/>
</dbReference>
<reference evidence="1 2" key="1">
    <citation type="journal article" date="2014" name="PLoS Genet.">
        <title>Phylogenetically driven sequencing of extremely halophilic archaea reveals strategies for static and dynamic osmo-response.</title>
        <authorList>
            <person name="Becker E.A."/>
            <person name="Seitzer P.M."/>
            <person name="Tritt A."/>
            <person name="Larsen D."/>
            <person name="Krusor M."/>
            <person name="Yao A.I."/>
            <person name="Wu D."/>
            <person name="Madern D."/>
            <person name="Eisen J.A."/>
            <person name="Darling A.E."/>
            <person name="Facciotti M.T."/>
        </authorList>
    </citation>
    <scope>NUCLEOTIDE SEQUENCE [LARGE SCALE GENOMIC DNA]</scope>
    <source>
        <strain evidence="1 2">JCM 12255</strain>
    </source>
</reference>
<sequence>MGVTKQIMAYEIAFTGSIEEAFDGLEADERSYIQKKLDQIASSEFRHPSQWDFKPLKGRGEGRFRIGNGLRVGANIDDEENTIRVYWADRRENLYR</sequence>
<dbReference type="EMBL" id="AOHZ01000035">
    <property type="protein sequence ID" value="ELY58298.1"/>
    <property type="molecule type" value="Genomic_DNA"/>
</dbReference>
<protein>
    <recommendedName>
        <fullName evidence="3">Type II toxin-antitoxin system RelE/ParE family toxin</fullName>
    </recommendedName>
</protein>
<evidence type="ECO:0008006" key="3">
    <source>
        <dbReference type="Google" id="ProtNLM"/>
    </source>
</evidence>
<name>L9XCE9_9EURY</name>
<accession>L9XCE9</accession>
<dbReference type="InterPro" id="IPR035093">
    <property type="entry name" value="RelE/ParE_toxin_dom_sf"/>
</dbReference>
<gene>
    <name evidence="1" type="ORF">C493_06974</name>
</gene>
<evidence type="ECO:0000313" key="2">
    <source>
        <dbReference type="Proteomes" id="UP000011602"/>
    </source>
</evidence>
<dbReference type="AlphaFoldDB" id="L9XCE9"/>
<organism evidence="1 2">
    <name type="scientific">Natronolimnohabitans innermongolicus JCM 12255</name>
    <dbReference type="NCBI Taxonomy" id="1227499"/>
    <lineage>
        <taxon>Archaea</taxon>
        <taxon>Methanobacteriati</taxon>
        <taxon>Methanobacteriota</taxon>
        <taxon>Stenosarchaea group</taxon>
        <taxon>Halobacteria</taxon>
        <taxon>Halobacteriales</taxon>
        <taxon>Natrialbaceae</taxon>
        <taxon>Natronolimnohabitans</taxon>
    </lineage>
</organism>